<accession>A0A4R2CDT1</accession>
<gene>
    <name evidence="1" type="ORF">EV665_12388</name>
</gene>
<dbReference type="EMBL" id="SLVX01000023">
    <property type="protein sequence ID" value="TCN37119.1"/>
    <property type="molecule type" value="Genomic_DNA"/>
</dbReference>
<evidence type="ECO:0000313" key="2">
    <source>
        <dbReference type="Proteomes" id="UP000295351"/>
    </source>
</evidence>
<keyword evidence="2" id="KW-1185">Reference proteome</keyword>
<dbReference type="AlphaFoldDB" id="A0A4R2CDT1"/>
<reference evidence="1 2" key="1">
    <citation type="submission" date="2019-03" db="EMBL/GenBank/DDBJ databases">
        <title>Genomic Encyclopedia of Type Strains, Phase IV (KMG-IV): sequencing the most valuable type-strain genomes for metagenomic binning, comparative biology and taxonomic classification.</title>
        <authorList>
            <person name="Goeker M."/>
        </authorList>
    </citation>
    <scope>NUCLEOTIDE SEQUENCE [LARGE SCALE GENOMIC DNA]</scope>
    <source>
        <strain evidence="1 2">DSM 18401</strain>
    </source>
</reference>
<sequence length="126" mass="13498">MRAASVTDRLDFGMRGRVVMLPDAVDTASENDAVLVDDEGDEGNATVVDMIHGEGDDLLHESRVARRGFGDHQACPRSFALSASFSQTTPAMMTPSQNAWINVSGWSSRMLPKTAAPTEPIPAHTA</sequence>
<name>A0A4R2CDT1_SHIGR</name>
<dbReference type="Proteomes" id="UP000295351">
    <property type="component" value="Unassembled WGS sequence"/>
</dbReference>
<protein>
    <submittedName>
        <fullName evidence="1">Uncharacterized protein</fullName>
    </submittedName>
</protein>
<evidence type="ECO:0000313" key="1">
    <source>
        <dbReference type="EMBL" id="TCN37119.1"/>
    </source>
</evidence>
<comment type="caution">
    <text evidence="1">The sequence shown here is derived from an EMBL/GenBank/DDBJ whole genome shotgun (WGS) entry which is preliminary data.</text>
</comment>
<proteinExistence type="predicted"/>
<organism evidence="1 2">
    <name type="scientific">Shinella granuli</name>
    <dbReference type="NCBI Taxonomy" id="323621"/>
    <lineage>
        <taxon>Bacteria</taxon>
        <taxon>Pseudomonadati</taxon>
        <taxon>Pseudomonadota</taxon>
        <taxon>Alphaproteobacteria</taxon>
        <taxon>Hyphomicrobiales</taxon>
        <taxon>Rhizobiaceae</taxon>
        <taxon>Shinella</taxon>
    </lineage>
</organism>